<dbReference type="AlphaFoldDB" id="A0A7X0NNY6"/>
<evidence type="ECO:0000259" key="3">
    <source>
        <dbReference type="Pfam" id="PF01494"/>
    </source>
</evidence>
<keyword evidence="1" id="KW-0560">Oxidoreductase</keyword>
<dbReference type="InterPro" id="IPR050493">
    <property type="entry name" value="FAD-dep_Monooxygenase_BioMet"/>
</dbReference>
<dbReference type="GO" id="GO:0071949">
    <property type="term" value="F:FAD binding"/>
    <property type="evidence" value="ECO:0007669"/>
    <property type="project" value="InterPro"/>
</dbReference>
<dbReference type="GO" id="GO:0004497">
    <property type="term" value="F:monooxygenase activity"/>
    <property type="evidence" value="ECO:0007669"/>
    <property type="project" value="UniProtKB-KW"/>
</dbReference>
<dbReference type="PRINTS" id="PR00420">
    <property type="entry name" value="RNGMNOXGNASE"/>
</dbReference>
<dbReference type="PANTHER" id="PTHR13789">
    <property type="entry name" value="MONOOXYGENASE"/>
    <property type="match status" value="1"/>
</dbReference>
<dbReference type="RefSeq" id="WP_185101693.1">
    <property type="nucleotide sequence ID" value="NZ_BAAAXY010000181.1"/>
</dbReference>
<sequence>MPEILIVGAGIGGLTAAIGLRRIGRSVSVIEKATTLGEVGAGLSLWPNALRALDELGVGEAVRAAGVSAVSRGGLRRPSGQWLRHRHPDDIPVLMVHRADLHRTLLDALPADCVRTNATVTEVKQATGGVDVMYRTHDGIRQKEAELVVAADGVHSTVRQQLWPETTKACFDGRSTWRAVTDGILEPAEEAITLARDQQFGLLPLPNGRLYWFLTAAVERQGIRYDDELGEVRRRVGHWHDPIPGILAVTAPSAVLHHDITTLAPLETYVSGRVVLLGDAAHAQSPDLGQGACQAIEDAVVLASALATEHDLDSALERYDQERRPRTQTIAQAAQRQAKLTQANFWAMTSAARLLPRSLWRRQTARWVDWSPPSL</sequence>
<dbReference type="InterPro" id="IPR002938">
    <property type="entry name" value="FAD-bd"/>
</dbReference>
<dbReference type="Pfam" id="PF01494">
    <property type="entry name" value="FAD_binding_3"/>
    <property type="match status" value="1"/>
</dbReference>
<comment type="caution">
    <text evidence="4">The sequence shown here is derived from an EMBL/GenBank/DDBJ whole genome shotgun (WGS) entry which is preliminary data.</text>
</comment>
<dbReference type="Proteomes" id="UP000565579">
    <property type="component" value="Unassembled WGS sequence"/>
</dbReference>
<evidence type="ECO:0000256" key="1">
    <source>
        <dbReference type="ARBA" id="ARBA00023002"/>
    </source>
</evidence>
<dbReference type="SUPFAM" id="SSF51905">
    <property type="entry name" value="FAD/NAD(P)-binding domain"/>
    <property type="match status" value="1"/>
</dbReference>
<keyword evidence="5" id="KW-1185">Reference proteome</keyword>
<protein>
    <submittedName>
        <fullName evidence="4">2-polyprenyl-6-methoxyphenol hydroxylase-like FAD-dependent oxidoreductase</fullName>
    </submittedName>
</protein>
<reference evidence="4 5" key="1">
    <citation type="submission" date="2020-08" db="EMBL/GenBank/DDBJ databases">
        <title>Sequencing the genomes of 1000 actinobacteria strains.</title>
        <authorList>
            <person name="Klenk H.-P."/>
        </authorList>
    </citation>
    <scope>NUCLEOTIDE SEQUENCE [LARGE SCALE GENOMIC DNA]</scope>
    <source>
        <strain evidence="4 5">DSM 43768</strain>
    </source>
</reference>
<dbReference type="EMBL" id="JACHMI010000001">
    <property type="protein sequence ID" value="MBB6546970.1"/>
    <property type="molecule type" value="Genomic_DNA"/>
</dbReference>
<feature type="domain" description="FAD-binding" evidence="3">
    <location>
        <begin position="3"/>
        <end position="333"/>
    </location>
</feature>
<dbReference type="PANTHER" id="PTHR13789:SF309">
    <property type="entry name" value="PUTATIVE (AFU_ORTHOLOGUE AFUA_6G14510)-RELATED"/>
    <property type="match status" value="1"/>
</dbReference>
<accession>A0A7X0NNY6</accession>
<evidence type="ECO:0000313" key="4">
    <source>
        <dbReference type="EMBL" id="MBB6546970.1"/>
    </source>
</evidence>
<dbReference type="Gene3D" id="3.50.50.60">
    <property type="entry name" value="FAD/NAD(P)-binding domain"/>
    <property type="match status" value="1"/>
</dbReference>
<organism evidence="4 5">
    <name type="scientific">Nonomuraea rubra</name>
    <dbReference type="NCBI Taxonomy" id="46180"/>
    <lineage>
        <taxon>Bacteria</taxon>
        <taxon>Bacillati</taxon>
        <taxon>Actinomycetota</taxon>
        <taxon>Actinomycetes</taxon>
        <taxon>Streptosporangiales</taxon>
        <taxon>Streptosporangiaceae</taxon>
        <taxon>Nonomuraea</taxon>
    </lineage>
</organism>
<proteinExistence type="predicted"/>
<dbReference type="InterPro" id="IPR036188">
    <property type="entry name" value="FAD/NAD-bd_sf"/>
</dbReference>
<evidence type="ECO:0000256" key="2">
    <source>
        <dbReference type="ARBA" id="ARBA00023033"/>
    </source>
</evidence>
<name>A0A7X0NNY6_9ACTN</name>
<evidence type="ECO:0000313" key="5">
    <source>
        <dbReference type="Proteomes" id="UP000565579"/>
    </source>
</evidence>
<gene>
    <name evidence="4" type="ORF">HD593_001765</name>
</gene>
<keyword evidence="2" id="KW-0503">Monooxygenase</keyword>